<dbReference type="EMBL" id="HBKN01023348">
    <property type="protein sequence ID" value="CAE2305392.1"/>
    <property type="molecule type" value="Transcribed_RNA"/>
</dbReference>
<feature type="compositionally biased region" description="Basic and acidic residues" evidence="1">
    <location>
        <begin position="149"/>
        <end position="162"/>
    </location>
</feature>
<protein>
    <submittedName>
        <fullName evidence="2">Uncharacterized protein</fullName>
    </submittedName>
</protein>
<name>A0A6U6AHP6_GUITH</name>
<dbReference type="EMBL" id="HBKN01023347">
    <property type="protein sequence ID" value="CAE2305391.1"/>
    <property type="molecule type" value="Transcribed_RNA"/>
</dbReference>
<feature type="region of interest" description="Disordered" evidence="1">
    <location>
        <begin position="247"/>
        <end position="266"/>
    </location>
</feature>
<gene>
    <name evidence="2" type="ORF">GTHE00462_LOCUS18289</name>
    <name evidence="3" type="ORF">GTHE00462_LOCUS18290</name>
</gene>
<accession>A0A6U6AHP6</accession>
<sequence length="297" mass="33296">MKESRAPIDPFSTGEFILNRKSLLPVRTPSAHHNRRGRMSNVSRENLNLGQGSSMSLGALQQRTLARIGRSTHPMELRDRHDVVPQLKASFEGSSWRSLSKNDQRAAPKKSKRRGLSQLDDSSPSGPAGPEYPGQANPRYMKRKPSSNRTEDVSRDNGKDGEEVGRAISADALSWIAQFNAHRPESRRPATCFHLNCSDKDRSSGDMLKDNLQPHLWSEFSHLPYEEEQVPAVKTRSQSRMLKLMDSSERRNVRGPISRQSACYPHPEHGPVDAGLREMNGSPTWAPAMMRVQEIAV</sequence>
<organism evidence="2">
    <name type="scientific">Guillardia theta</name>
    <name type="common">Cryptophyte</name>
    <name type="synonym">Cryptomonas phi</name>
    <dbReference type="NCBI Taxonomy" id="55529"/>
    <lineage>
        <taxon>Eukaryota</taxon>
        <taxon>Cryptophyceae</taxon>
        <taxon>Pyrenomonadales</taxon>
        <taxon>Geminigeraceae</taxon>
        <taxon>Guillardia</taxon>
    </lineage>
</organism>
<dbReference type="AlphaFoldDB" id="A0A6U6AHP6"/>
<evidence type="ECO:0000313" key="3">
    <source>
        <dbReference type="EMBL" id="CAE2305392.1"/>
    </source>
</evidence>
<evidence type="ECO:0000313" key="2">
    <source>
        <dbReference type="EMBL" id="CAE2305391.1"/>
    </source>
</evidence>
<feature type="region of interest" description="Disordered" evidence="1">
    <location>
        <begin position="91"/>
        <end position="162"/>
    </location>
</feature>
<reference evidence="2" key="1">
    <citation type="submission" date="2021-01" db="EMBL/GenBank/DDBJ databases">
        <authorList>
            <person name="Corre E."/>
            <person name="Pelletier E."/>
            <person name="Niang G."/>
            <person name="Scheremetjew M."/>
            <person name="Finn R."/>
            <person name="Kale V."/>
            <person name="Holt S."/>
            <person name="Cochrane G."/>
            <person name="Meng A."/>
            <person name="Brown T."/>
            <person name="Cohen L."/>
        </authorList>
    </citation>
    <scope>NUCLEOTIDE SEQUENCE</scope>
    <source>
        <strain evidence="2">CCMP 2712</strain>
    </source>
</reference>
<evidence type="ECO:0000256" key="1">
    <source>
        <dbReference type="SAM" id="MobiDB-lite"/>
    </source>
</evidence>
<proteinExistence type="predicted"/>